<evidence type="ECO:0000256" key="7">
    <source>
        <dbReference type="ARBA" id="ARBA00022679"/>
    </source>
</evidence>
<keyword evidence="6" id="KW-0963">Cytoplasm</keyword>
<dbReference type="GeneID" id="107072034"/>
<evidence type="ECO:0000256" key="12">
    <source>
        <dbReference type="ARBA" id="ARBA00022842"/>
    </source>
</evidence>
<evidence type="ECO:0000256" key="6">
    <source>
        <dbReference type="ARBA" id="ARBA00022490"/>
    </source>
</evidence>
<keyword evidence="13 20" id="KW-0694">RNA-binding</keyword>
<evidence type="ECO:0000259" key="21">
    <source>
        <dbReference type="PROSITE" id="PS50102"/>
    </source>
</evidence>
<dbReference type="InterPro" id="IPR012677">
    <property type="entry name" value="Nucleotide-bd_a/b_plait_sf"/>
</dbReference>
<dbReference type="Gene3D" id="3.30.460.10">
    <property type="entry name" value="Beta Polymerase, domain 2"/>
    <property type="match status" value="1"/>
</dbReference>
<keyword evidence="8" id="KW-0548">Nucleotidyltransferase</keyword>
<evidence type="ECO:0000256" key="13">
    <source>
        <dbReference type="ARBA" id="ARBA00022884"/>
    </source>
</evidence>
<evidence type="ECO:0000256" key="11">
    <source>
        <dbReference type="ARBA" id="ARBA00022840"/>
    </source>
</evidence>
<evidence type="ECO:0000256" key="15">
    <source>
        <dbReference type="ARBA" id="ARBA00033036"/>
    </source>
</evidence>
<keyword evidence="9" id="KW-0479">Metal-binding</keyword>
<feature type="domain" description="RRM" evidence="21">
    <location>
        <begin position="43"/>
        <end position="117"/>
    </location>
</feature>
<dbReference type="InterPro" id="IPR035979">
    <property type="entry name" value="RBD_domain_sf"/>
</dbReference>
<evidence type="ECO:0000256" key="8">
    <source>
        <dbReference type="ARBA" id="ARBA00022695"/>
    </source>
</evidence>
<evidence type="ECO:0000256" key="1">
    <source>
        <dbReference type="ARBA" id="ARBA00001936"/>
    </source>
</evidence>
<accession>A0ABM1J3R0</accession>
<comment type="cofactor">
    <cofactor evidence="2">
        <name>Mg(2+)</name>
        <dbReference type="ChEBI" id="CHEBI:18420"/>
    </cofactor>
</comment>
<dbReference type="InterPro" id="IPR002058">
    <property type="entry name" value="PAP_assoc"/>
</dbReference>
<evidence type="ECO:0000256" key="18">
    <source>
        <dbReference type="ARBA" id="ARBA00046411"/>
    </source>
</evidence>
<evidence type="ECO:0000313" key="22">
    <source>
        <dbReference type="Proteomes" id="UP000694924"/>
    </source>
</evidence>
<comment type="cofactor">
    <cofactor evidence="1">
        <name>Mn(2+)</name>
        <dbReference type="ChEBI" id="CHEBI:29035"/>
    </cofactor>
</comment>
<comment type="subcellular location">
    <subcellularLocation>
        <location evidence="3">Cytoplasm</location>
    </subcellularLocation>
</comment>
<dbReference type="Pfam" id="PF03828">
    <property type="entry name" value="PAP_assoc"/>
    <property type="match status" value="1"/>
</dbReference>
<evidence type="ECO:0000256" key="10">
    <source>
        <dbReference type="ARBA" id="ARBA00022741"/>
    </source>
</evidence>
<dbReference type="Gene3D" id="3.30.70.330">
    <property type="match status" value="1"/>
</dbReference>
<keyword evidence="22" id="KW-1185">Reference proteome</keyword>
<proteinExistence type="inferred from homology"/>
<evidence type="ECO:0000256" key="17">
    <source>
        <dbReference type="ARBA" id="ARBA00045789"/>
    </source>
</evidence>
<dbReference type="RefSeq" id="XP_015187097.1">
    <property type="nucleotide sequence ID" value="XM_015331611.1"/>
</dbReference>
<dbReference type="PROSITE" id="PS50102">
    <property type="entry name" value="RRM"/>
    <property type="match status" value="1"/>
</dbReference>
<keyword evidence="10" id="KW-0547">Nucleotide-binding</keyword>
<name>A0ABM1J3R0_POLDO</name>
<dbReference type="CDD" id="cd05402">
    <property type="entry name" value="NT_PAP_TUTase"/>
    <property type="match status" value="1"/>
</dbReference>
<reference evidence="23" key="1">
    <citation type="submission" date="2025-08" db="UniProtKB">
        <authorList>
            <consortium name="RefSeq"/>
        </authorList>
    </citation>
    <scope>IDENTIFICATION</scope>
    <source>
        <tissue evidence="23">Whole body</tissue>
    </source>
</reference>
<dbReference type="EC" id="2.7.7.52" evidence="4"/>
<sequence length="493" mass="58661">MENYYCEVCSVQLMDHTQFVNHLSGTNHLREVQFNKFKEWVERSIFIPCLPKNCTKYKLMDFFVNFGPIAKLRINKDWAIIEFKKREPTEDLINKPIWLNNPKLNIPKRIFYNNDPKDFHDKYVAETTKIIDLDSIKSIFNNETTFEIQLETFLNTVLLNDKEIEERYDSICKFLDEIFASEFPKCRFVRFGSTRMGLAFKDCDLDVYLDNDEPICESERRCKTEMLFSKLEPVMKKLNYIFKNILLTLEDKNPIKFYFVPNKVSCHMSFKNDFAIHKSYYINYCLLLDRRIRPLMVIIKFWARQSKTTGNGKISNYTLLLLIIFYLQQPETRILPSLLELQKTCRPKFVHCFQVNFDINTVLLPINNRSTIPQLLTGFFNYYANFYFNTIIICPKRGMAYSNALIREIDTSRMPYYMYVDFKFMQTICKEKANAYIQDPIELNDNCFDSISKKDIATFKKNCKISAEICNSSQENNYKNLLENLFTYEDYVI</sequence>
<dbReference type="Pfam" id="PF00076">
    <property type="entry name" value="RRM_1"/>
    <property type="match status" value="1"/>
</dbReference>
<dbReference type="SUPFAM" id="SSF81301">
    <property type="entry name" value="Nucleotidyltransferase"/>
    <property type="match status" value="1"/>
</dbReference>
<comment type="similarity">
    <text evidence="16">Belongs to the DNA polymerase type-B-like family. GLD2 subfamily.</text>
</comment>
<evidence type="ECO:0000256" key="4">
    <source>
        <dbReference type="ARBA" id="ARBA00012472"/>
    </source>
</evidence>
<dbReference type="SUPFAM" id="SSF54928">
    <property type="entry name" value="RNA-binding domain, RBD"/>
    <property type="match status" value="1"/>
</dbReference>
<gene>
    <name evidence="23" type="primary">LOC107072034</name>
</gene>
<dbReference type="InterPro" id="IPR000504">
    <property type="entry name" value="RRM_dom"/>
</dbReference>
<dbReference type="SUPFAM" id="SSF57667">
    <property type="entry name" value="beta-beta-alpha zinc fingers"/>
    <property type="match status" value="1"/>
</dbReference>
<comment type="subunit">
    <text evidence="18">Associates with the cleavage and polyadenylation specificity factor (CPSF) complex. Interacts with CPSF1 and CPSF3; the interaction is direct. Interacts with PIP5K1A.</text>
</comment>
<protein>
    <recommendedName>
        <fullName evidence="5">Speckle targeted PIP5K1A-regulated poly(A) polymerase</fullName>
        <ecNumber evidence="4">2.7.7.52</ecNumber>
    </recommendedName>
    <alternativeName>
        <fullName evidence="14">RNA-binding motif protein 21</fullName>
    </alternativeName>
    <alternativeName>
        <fullName evidence="15">U6 snRNA-specific terminal uridylyltransferase 1</fullName>
    </alternativeName>
</protein>
<keyword evidence="7" id="KW-0808">Transferase</keyword>
<dbReference type="Proteomes" id="UP000694924">
    <property type="component" value="Unplaced"/>
</dbReference>
<evidence type="ECO:0000256" key="16">
    <source>
        <dbReference type="ARBA" id="ARBA00038491"/>
    </source>
</evidence>
<evidence type="ECO:0000256" key="19">
    <source>
        <dbReference type="ARBA" id="ARBA00049105"/>
    </source>
</evidence>
<evidence type="ECO:0000256" key="2">
    <source>
        <dbReference type="ARBA" id="ARBA00001946"/>
    </source>
</evidence>
<dbReference type="PROSITE" id="PS00028">
    <property type="entry name" value="ZINC_FINGER_C2H2_1"/>
    <property type="match status" value="1"/>
</dbReference>
<dbReference type="InterPro" id="IPR043519">
    <property type="entry name" value="NT_sf"/>
</dbReference>
<dbReference type="Gene3D" id="1.10.1410.10">
    <property type="match status" value="1"/>
</dbReference>
<dbReference type="InterPro" id="IPR054708">
    <property type="entry name" value="MTPAP-like_central"/>
</dbReference>
<evidence type="ECO:0000256" key="3">
    <source>
        <dbReference type="ARBA" id="ARBA00004496"/>
    </source>
</evidence>
<dbReference type="PANTHER" id="PTHR12271:SF40">
    <property type="entry name" value="POLY(A) RNA POLYMERASE GLD2"/>
    <property type="match status" value="1"/>
</dbReference>
<dbReference type="InterPro" id="IPR036236">
    <property type="entry name" value="Znf_C2H2_sf"/>
</dbReference>
<evidence type="ECO:0000256" key="20">
    <source>
        <dbReference type="PROSITE-ProRule" id="PRU00176"/>
    </source>
</evidence>
<keyword evidence="12" id="KW-0460">Magnesium</keyword>
<dbReference type="PANTHER" id="PTHR12271">
    <property type="entry name" value="POLY A POLYMERASE CID PAP -RELATED"/>
    <property type="match status" value="1"/>
</dbReference>
<dbReference type="Gene3D" id="3.30.160.60">
    <property type="entry name" value="Classic Zinc Finger"/>
    <property type="match status" value="1"/>
</dbReference>
<dbReference type="InterPro" id="IPR013087">
    <property type="entry name" value="Znf_C2H2_type"/>
</dbReference>
<evidence type="ECO:0000256" key="5">
    <source>
        <dbReference type="ARBA" id="ARBA00021679"/>
    </source>
</evidence>
<evidence type="ECO:0000256" key="9">
    <source>
        <dbReference type="ARBA" id="ARBA00022723"/>
    </source>
</evidence>
<keyword evidence="11" id="KW-0067">ATP-binding</keyword>
<evidence type="ECO:0000256" key="14">
    <source>
        <dbReference type="ARBA" id="ARBA00030790"/>
    </source>
</evidence>
<evidence type="ECO:0000313" key="23">
    <source>
        <dbReference type="RefSeq" id="XP_015187097.1"/>
    </source>
</evidence>
<comment type="catalytic activity">
    <reaction evidence="19">
        <text>RNA(n) + UTP = RNA(n)-3'-uridine ribonucleotide + diphosphate</text>
        <dbReference type="Rhea" id="RHEA:14785"/>
        <dbReference type="Rhea" id="RHEA-COMP:14527"/>
        <dbReference type="Rhea" id="RHEA-COMP:17348"/>
        <dbReference type="ChEBI" id="CHEBI:33019"/>
        <dbReference type="ChEBI" id="CHEBI:46398"/>
        <dbReference type="ChEBI" id="CHEBI:140395"/>
        <dbReference type="ChEBI" id="CHEBI:173116"/>
        <dbReference type="EC" id="2.7.7.52"/>
    </reaction>
</comment>
<organism evidence="22 23">
    <name type="scientific">Polistes dominula</name>
    <name type="common">European paper wasp</name>
    <name type="synonym">Vespa dominula</name>
    <dbReference type="NCBI Taxonomy" id="743375"/>
    <lineage>
        <taxon>Eukaryota</taxon>
        <taxon>Metazoa</taxon>
        <taxon>Ecdysozoa</taxon>
        <taxon>Arthropoda</taxon>
        <taxon>Hexapoda</taxon>
        <taxon>Insecta</taxon>
        <taxon>Pterygota</taxon>
        <taxon>Neoptera</taxon>
        <taxon>Endopterygota</taxon>
        <taxon>Hymenoptera</taxon>
        <taxon>Apocrita</taxon>
        <taxon>Aculeata</taxon>
        <taxon>Vespoidea</taxon>
        <taxon>Vespidae</taxon>
        <taxon>Polistinae</taxon>
        <taxon>Polistini</taxon>
        <taxon>Polistes</taxon>
    </lineage>
</organism>
<dbReference type="Pfam" id="PF22600">
    <property type="entry name" value="MTPAP-like_central"/>
    <property type="match status" value="1"/>
</dbReference>
<dbReference type="SUPFAM" id="SSF81631">
    <property type="entry name" value="PAP/OAS1 substrate-binding domain"/>
    <property type="match status" value="1"/>
</dbReference>
<comment type="function">
    <text evidence="17">Poly(A) polymerase that creates the 3'-poly(A) tail of specific pre-mRNAs. Localizes to nuclear speckles together with PIP5K1A and mediates polyadenylation of a select set of mRNAs, such as HMOX1. In addition to polyadenylation, it is also required for the 3'-end cleavage of pre-mRNAs: binds to the 3'UTR of targeted pre-mRNAs and promotes the recruitment and assembly of the CPSF complex on the 3'UTR of pre-mRNAs. In addition to adenylyltransferase activity, also has uridylyltransferase activity. However, the ATP ratio is higher than UTP in cells, suggesting that it functions primarily as a poly(A) polymerase. Acts as a specific terminal uridylyltransferase for U6 snRNA in vitro: responsible for a controlled elongation reaction that results in the restoration of the four 3'-terminal UMP-residues found in newly transcribed U6 snRNA. Not involved in replication-dependent histone mRNA degradation.</text>
</comment>